<reference evidence="3" key="1">
    <citation type="submission" date="2021-01" db="EMBL/GenBank/DDBJ databases">
        <authorList>
            <person name="Corre E."/>
            <person name="Pelletier E."/>
            <person name="Niang G."/>
            <person name="Scheremetjew M."/>
            <person name="Finn R."/>
            <person name="Kale V."/>
            <person name="Holt S."/>
            <person name="Cochrane G."/>
            <person name="Meng A."/>
            <person name="Brown T."/>
            <person name="Cohen L."/>
        </authorList>
    </citation>
    <scope>NUCLEOTIDE SEQUENCE</scope>
    <source>
        <strain evidence="3">308</strain>
    </source>
</reference>
<dbReference type="EMBL" id="HBFR01023607">
    <property type="protein sequence ID" value="CAD8889738.1"/>
    <property type="molecule type" value="Transcribed_RNA"/>
</dbReference>
<dbReference type="EMBL" id="HBFR01023609">
    <property type="protein sequence ID" value="CAD8889740.1"/>
    <property type="molecule type" value="Transcribed_RNA"/>
</dbReference>
<dbReference type="AlphaFoldDB" id="A0A6U5I0W1"/>
<accession>A0A6U5I0W1</accession>
<name>A0A6U5I0W1_9STRA</name>
<protein>
    <submittedName>
        <fullName evidence="3">Uncharacterized protein</fullName>
    </submittedName>
</protein>
<dbReference type="EMBL" id="HBFR01023613">
    <property type="protein sequence ID" value="CAD8889743.1"/>
    <property type="molecule type" value="Transcribed_RNA"/>
</dbReference>
<evidence type="ECO:0000313" key="1">
    <source>
        <dbReference type="EMBL" id="CAD8889738.1"/>
    </source>
</evidence>
<evidence type="ECO:0000313" key="3">
    <source>
        <dbReference type="EMBL" id="CAD8889743.1"/>
    </source>
</evidence>
<organism evidence="3">
    <name type="scientific">Corethron hystrix</name>
    <dbReference type="NCBI Taxonomy" id="216773"/>
    <lineage>
        <taxon>Eukaryota</taxon>
        <taxon>Sar</taxon>
        <taxon>Stramenopiles</taxon>
        <taxon>Ochrophyta</taxon>
        <taxon>Bacillariophyta</taxon>
        <taxon>Coscinodiscophyceae</taxon>
        <taxon>Corethrophycidae</taxon>
        <taxon>Corethrales</taxon>
        <taxon>Corethraceae</taxon>
        <taxon>Corethron</taxon>
    </lineage>
</organism>
<dbReference type="EMBL" id="HBFR01023614">
    <property type="protein sequence ID" value="CAD8889744.1"/>
    <property type="molecule type" value="Transcribed_RNA"/>
</dbReference>
<gene>
    <name evidence="1" type="ORF">CHYS00102_LOCUS16943</name>
    <name evidence="2" type="ORF">CHYS00102_LOCUS16945</name>
    <name evidence="3" type="ORF">CHYS00102_LOCUS16948</name>
    <name evidence="4" type="ORF">CHYS00102_LOCUS16949</name>
</gene>
<evidence type="ECO:0000313" key="2">
    <source>
        <dbReference type="EMBL" id="CAD8889740.1"/>
    </source>
</evidence>
<proteinExistence type="predicted"/>
<sequence length="247" mass="27372">MLSRKTFCYYAEHILPNLLPHQKENLKVFAVRLQNNWGQGGGKFLHVMFDKKWMWGLVVRQHAKSCKKKGLQKKYLKAYHRNHINKVMLTAFTAFAFDDHFENGGGGEARDISRAIDCAVTGSNDGTATDPKCCLQRIFKFHVFPAVRKLVGLGGRYEGYTPVGQGDGTGPHVETAFLQFLKESCEREGWVWEPQVVQMPHANILDLLVFPAISRRHCAIARKGGGAACPERGQNLGGGAAGMGGLT</sequence>
<evidence type="ECO:0000313" key="4">
    <source>
        <dbReference type="EMBL" id="CAD8889744.1"/>
    </source>
</evidence>